<dbReference type="GeneID" id="85450408"/>
<dbReference type="Proteomes" id="UP001224890">
    <property type="component" value="Unassembled WGS sequence"/>
</dbReference>
<protein>
    <submittedName>
        <fullName evidence="1">Uncharacterized protein</fullName>
    </submittedName>
</protein>
<reference evidence="1" key="1">
    <citation type="submission" date="2021-06" db="EMBL/GenBank/DDBJ databases">
        <title>Comparative genomics, transcriptomics and evolutionary studies reveal genomic signatures of adaptation to plant cell wall in hemibiotrophic fungi.</title>
        <authorList>
            <consortium name="DOE Joint Genome Institute"/>
            <person name="Baroncelli R."/>
            <person name="Diaz J.F."/>
            <person name="Benocci T."/>
            <person name="Peng M."/>
            <person name="Battaglia E."/>
            <person name="Haridas S."/>
            <person name="Andreopoulos W."/>
            <person name="Labutti K."/>
            <person name="Pangilinan J."/>
            <person name="Floch G.L."/>
            <person name="Makela M.R."/>
            <person name="Henrissat B."/>
            <person name="Grigoriev I.V."/>
            <person name="Crouch J.A."/>
            <person name="De Vries R.P."/>
            <person name="Sukno S.A."/>
            <person name="Thon M.R."/>
        </authorList>
    </citation>
    <scope>NUCLEOTIDE SEQUENCE</scope>
    <source>
        <strain evidence="1">CBS 193.32</strain>
    </source>
</reference>
<gene>
    <name evidence="1" type="ORF">BDP55DRAFT_191861</name>
</gene>
<evidence type="ECO:0000313" key="1">
    <source>
        <dbReference type="EMBL" id="KAK1674259.1"/>
    </source>
</evidence>
<sequence length="132" mass="14726">MRLNSEQYRSESSSVSLLGSNTNIAFVLLILFKNYAAPENMPFTTVERPVNNMVPTDQAAGSTRCAKENCNDWAVANSRYCSTRDDCYITASGLKWDFSLSKGRSELSPCQRHTMPTDLSHVCWGTFSARVV</sequence>
<proteinExistence type="predicted"/>
<name>A0AAJ0EWJ1_9PEZI</name>
<dbReference type="EMBL" id="JAHMHR010000027">
    <property type="protein sequence ID" value="KAK1674259.1"/>
    <property type="molecule type" value="Genomic_DNA"/>
</dbReference>
<accession>A0AAJ0EWJ1</accession>
<keyword evidence="2" id="KW-1185">Reference proteome</keyword>
<dbReference type="AlphaFoldDB" id="A0AAJ0EWJ1"/>
<comment type="caution">
    <text evidence="1">The sequence shown here is derived from an EMBL/GenBank/DDBJ whole genome shotgun (WGS) entry which is preliminary data.</text>
</comment>
<evidence type="ECO:0000313" key="2">
    <source>
        <dbReference type="Proteomes" id="UP001224890"/>
    </source>
</evidence>
<dbReference type="RefSeq" id="XP_060428262.1">
    <property type="nucleotide sequence ID" value="XM_060565882.1"/>
</dbReference>
<organism evidence="1 2">
    <name type="scientific">Colletotrichum godetiae</name>
    <dbReference type="NCBI Taxonomy" id="1209918"/>
    <lineage>
        <taxon>Eukaryota</taxon>
        <taxon>Fungi</taxon>
        <taxon>Dikarya</taxon>
        <taxon>Ascomycota</taxon>
        <taxon>Pezizomycotina</taxon>
        <taxon>Sordariomycetes</taxon>
        <taxon>Hypocreomycetidae</taxon>
        <taxon>Glomerellales</taxon>
        <taxon>Glomerellaceae</taxon>
        <taxon>Colletotrichum</taxon>
        <taxon>Colletotrichum acutatum species complex</taxon>
    </lineage>
</organism>